<dbReference type="InterPro" id="IPR051600">
    <property type="entry name" value="Beta-PGM-like"/>
</dbReference>
<sequence length="224" mass="25118">MKAAIFDMDGVIVDTNPHHRLAWRQYFERYGKPLSDADFVQYVSGKHNSQILNHLFTDRTLSDAESRQLAAEKEALFRELYQPDIRPVAGLTDFLQLLRNAGILTAVGTSAPLENLDFVMDALDLRSWFTVLLDESKVSRPKPDPEIYRKAMELLGVEPHESVIFEDSTTGIRAAKAAGAYVIGLATTDSAEELHRVGADVVIRDFTELTPDRFQELVSRSVPV</sequence>
<dbReference type="GO" id="GO:0003824">
    <property type="term" value="F:catalytic activity"/>
    <property type="evidence" value="ECO:0007669"/>
    <property type="project" value="UniProtKB-ARBA"/>
</dbReference>
<dbReference type="AlphaFoldDB" id="A0A368JSS2"/>
<evidence type="ECO:0000256" key="1">
    <source>
        <dbReference type="ARBA" id="ARBA00001946"/>
    </source>
</evidence>
<dbReference type="InterPro" id="IPR036412">
    <property type="entry name" value="HAD-like_sf"/>
</dbReference>
<evidence type="ECO:0000313" key="7">
    <source>
        <dbReference type="Proteomes" id="UP000253383"/>
    </source>
</evidence>
<dbReference type="Proteomes" id="UP000253383">
    <property type="component" value="Unassembled WGS sequence"/>
</dbReference>
<comment type="similarity">
    <text evidence="2">Belongs to the HAD-like hydrolase superfamily. CbbY/CbbZ/Gph/YieH family.</text>
</comment>
<proteinExistence type="inferred from homology"/>
<reference evidence="6 7" key="1">
    <citation type="submission" date="2018-07" db="EMBL/GenBank/DDBJ databases">
        <title>Genome analysis of Larkinella rosea.</title>
        <authorList>
            <person name="Zhou Z."/>
            <person name="Wang G."/>
        </authorList>
    </citation>
    <scope>NUCLEOTIDE SEQUENCE [LARGE SCALE GENOMIC DNA]</scope>
    <source>
        <strain evidence="7">zzj9</strain>
    </source>
</reference>
<dbReference type="RefSeq" id="WP_114404605.1">
    <property type="nucleotide sequence ID" value="NZ_QOWE01000003.1"/>
</dbReference>
<evidence type="ECO:0000256" key="3">
    <source>
        <dbReference type="ARBA" id="ARBA00022723"/>
    </source>
</evidence>
<keyword evidence="5" id="KW-0119">Carbohydrate metabolism</keyword>
<gene>
    <name evidence="6" type="ORF">DUE52_03590</name>
</gene>
<evidence type="ECO:0000256" key="4">
    <source>
        <dbReference type="ARBA" id="ARBA00022842"/>
    </source>
</evidence>
<evidence type="ECO:0000313" key="6">
    <source>
        <dbReference type="EMBL" id="RCR70688.1"/>
    </source>
</evidence>
<dbReference type="PANTHER" id="PTHR46193">
    <property type="entry name" value="6-PHOSPHOGLUCONATE PHOSPHATASE"/>
    <property type="match status" value="1"/>
</dbReference>
<keyword evidence="4" id="KW-0460">Magnesium</keyword>
<dbReference type="SUPFAM" id="SSF56784">
    <property type="entry name" value="HAD-like"/>
    <property type="match status" value="1"/>
</dbReference>
<dbReference type="CDD" id="cd07505">
    <property type="entry name" value="HAD_BPGM-like"/>
    <property type="match status" value="1"/>
</dbReference>
<evidence type="ECO:0000256" key="2">
    <source>
        <dbReference type="ARBA" id="ARBA00006171"/>
    </source>
</evidence>
<dbReference type="Gene3D" id="3.40.50.1000">
    <property type="entry name" value="HAD superfamily/HAD-like"/>
    <property type="match status" value="1"/>
</dbReference>
<dbReference type="NCBIfam" id="TIGR01509">
    <property type="entry name" value="HAD-SF-IA-v3"/>
    <property type="match status" value="1"/>
</dbReference>
<dbReference type="Pfam" id="PF00702">
    <property type="entry name" value="Hydrolase"/>
    <property type="match status" value="1"/>
</dbReference>
<dbReference type="PANTHER" id="PTHR46193:SF18">
    <property type="entry name" value="HEXITOL PHOSPHATASE B"/>
    <property type="match status" value="1"/>
</dbReference>
<dbReference type="SFLD" id="SFLDS00003">
    <property type="entry name" value="Haloacid_Dehalogenase"/>
    <property type="match status" value="1"/>
</dbReference>
<comment type="cofactor">
    <cofactor evidence="1">
        <name>Mg(2+)</name>
        <dbReference type="ChEBI" id="CHEBI:18420"/>
    </cofactor>
</comment>
<evidence type="ECO:0000256" key="5">
    <source>
        <dbReference type="ARBA" id="ARBA00023277"/>
    </source>
</evidence>
<dbReference type="EMBL" id="QOWE01000003">
    <property type="protein sequence ID" value="RCR70688.1"/>
    <property type="molecule type" value="Genomic_DNA"/>
</dbReference>
<dbReference type="InterPro" id="IPR023198">
    <property type="entry name" value="PGP-like_dom2"/>
</dbReference>
<dbReference type="InterPro" id="IPR006439">
    <property type="entry name" value="HAD-SF_hydro_IA"/>
</dbReference>
<dbReference type="InterPro" id="IPR023214">
    <property type="entry name" value="HAD_sf"/>
</dbReference>
<dbReference type="SFLD" id="SFLDG01135">
    <property type="entry name" value="C1.5.6:_HAD__Beta-PGM__Phospha"/>
    <property type="match status" value="1"/>
</dbReference>
<accession>A0A368JSS2</accession>
<organism evidence="6 7">
    <name type="scientific">Larkinella punicea</name>
    <dbReference type="NCBI Taxonomy" id="2315727"/>
    <lineage>
        <taxon>Bacteria</taxon>
        <taxon>Pseudomonadati</taxon>
        <taxon>Bacteroidota</taxon>
        <taxon>Cytophagia</taxon>
        <taxon>Cytophagales</taxon>
        <taxon>Spirosomataceae</taxon>
        <taxon>Larkinella</taxon>
    </lineage>
</organism>
<dbReference type="Gene3D" id="1.10.150.240">
    <property type="entry name" value="Putative phosphatase, domain 2"/>
    <property type="match status" value="1"/>
</dbReference>
<dbReference type="SFLD" id="SFLDG01129">
    <property type="entry name" value="C1.5:_HAD__Beta-PGM__Phosphata"/>
    <property type="match status" value="1"/>
</dbReference>
<keyword evidence="7" id="KW-1185">Reference proteome</keyword>
<protein>
    <submittedName>
        <fullName evidence="6">HAD family phosphatase</fullName>
    </submittedName>
</protein>
<dbReference type="OrthoDB" id="9797743at2"/>
<dbReference type="GO" id="GO:0046872">
    <property type="term" value="F:metal ion binding"/>
    <property type="evidence" value="ECO:0007669"/>
    <property type="project" value="UniProtKB-KW"/>
</dbReference>
<keyword evidence="3" id="KW-0479">Metal-binding</keyword>
<comment type="caution">
    <text evidence="6">The sequence shown here is derived from an EMBL/GenBank/DDBJ whole genome shotgun (WGS) entry which is preliminary data.</text>
</comment>
<name>A0A368JSS2_9BACT</name>